<dbReference type="RefSeq" id="WP_113618299.1">
    <property type="nucleotide sequence ID" value="NZ_QFFJ01000002.1"/>
</dbReference>
<sequence length="401" mass="45867">MNNIETQLKNLYNDMIPAIRERKFLSEYANSLFKGPWGALLFMFYYEQYVDTEADNATALLEELYADYAPENGDNYSFCNGHTGPFWLLKHLSRHGFLEMDIDDLATDFVTATISQSNFHSDHLHFDFLHGSSGMCNFLLGFTNRPDVREHLEQFVQRLWDKSVATDNGRSLPFFYTHDQPEGILTDSFSLAHGTCSLLIILAKIYQAGIAQPLCRQLIAESIAFMLQHKNTYDDTSMHALYPAILDGKSVGSRLSWCYGDLNVAMALWHCGKVFDEKRWTDEALEIMHYSARRNTDETAGIMDNCFCHGSGGIAAFYRKFWFETNDTTFLECANHWQQNAIGRITLCEDGSQHGIRVWQGKDKQWDYCWDLLDGSSGVGLTMLSQLHTTPLAWDECFLLS</sequence>
<feature type="binding site" evidence="1">
    <location>
        <position position="309"/>
    </location>
    <ligand>
        <name>Zn(2+)</name>
        <dbReference type="ChEBI" id="CHEBI:29105"/>
    </ligand>
</feature>
<reference evidence="2 3" key="1">
    <citation type="submission" date="2018-05" db="EMBL/GenBank/DDBJ databases">
        <title>Chitinophaga sp. K3CV102501T nov., isolated from isolated from a monsoon evergreen broad-leaved forest soil.</title>
        <authorList>
            <person name="Lv Y."/>
        </authorList>
    </citation>
    <scope>NUCLEOTIDE SEQUENCE [LARGE SCALE GENOMIC DNA]</scope>
    <source>
        <strain evidence="2 3">GDMCC 1.1325</strain>
    </source>
</reference>
<gene>
    <name evidence="2" type="ORF">DF182_23870</name>
</gene>
<feature type="binding site" evidence="1">
    <location>
        <position position="258"/>
    </location>
    <ligand>
        <name>Zn(2+)</name>
        <dbReference type="ChEBI" id="CHEBI:29105"/>
    </ligand>
</feature>
<accession>A0A365XTS7</accession>
<dbReference type="SMART" id="SM01260">
    <property type="entry name" value="LANC_like"/>
    <property type="match status" value="1"/>
</dbReference>
<dbReference type="PRINTS" id="PR01950">
    <property type="entry name" value="LANCSUPER"/>
</dbReference>
<keyword evidence="3" id="KW-1185">Reference proteome</keyword>
<dbReference type="GO" id="GO:0046872">
    <property type="term" value="F:metal ion binding"/>
    <property type="evidence" value="ECO:0007669"/>
    <property type="project" value="UniProtKB-KW"/>
</dbReference>
<feature type="binding site" evidence="1">
    <location>
        <position position="308"/>
    </location>
    <ligand>
        <name>Zn(2+)</name>
        <dbReference type="ChEBI" id="CHEBI:29105"/>
    </ligand>
</feature>
<dbReference type="AlphaFoldDB" id="A0A365XTS7"/>
<dbReference type="GO" id="GO:0031179">
    <property type="term" value="P:peptide modification"/>
    <property type="evidence" value="ECO:0007669"/>
    <property type="project" value="InterPro"/>
</dbReference>
<name>A0A365XTS7_9BACT</name>
<proteinExistence type="predicted"/>
<dbReference type="EMBL" id="QFFJ01000002">
    <property type="protein sequence ID" value="RBL89550.1"/>
    <property type="molecule type" value="Genomic_DNA"/>
</dbReference>
<dbReference type="OrthoDB" id="6313827at2"/>
<evidence type="ECO:0000313" key="2">
    <source>
        <dbReference type="EMBL" id="RBL89550.1"/>
    </source>
</evidence>
<dbReference type="Pfam" id="PF05147">
    <property type="entry name" value="LANC_like"/>
    <property type="match status" value="1"/>
</dbReference>
<comment type="caution">
    <text evidence="2">The sequence shown here is derived from an EMBL/GenBank/DDBJ whole genome shotgun (WGS) entry which is preliminary data.</text>
</comment>
<keyword evidence="1" id="KW-0479">Metal-binding</keyword>
<evidence type="ECO:0000256" key="1">
    <source>
        <dbReference type="PIRSR" id="PIRSR607822-1"/>
    </source>
</evidence>
<keyword evidence="1" id="KW-0862">Zinc</keyword>
<dbReference type="Proteomes" id="UP000253410">
    <property type="component" value="Unassembled WGS sequence"/>
</dbReference>
<protein>
    <recommendedName>
        <fullName evidence="4">Lanthionine synthetase</fullName>
    </recommendedName>
</protein>
<dbReference type="Gene3D" id="1.50.10.20">
    <property type="match status" value="1"/>
</dbReference>
<evidence type="ECO:0008006" key="4">
    <source>
        <dbReference type="Google" id="ProtNLM"/>
    </source>
</evidence>
<organism evidence="2 3">
    <name type="scientific">Chitinophaga flava</name>
    <dbReference type="NCBI Taxonomy" id="2259036"/>
    <lineage>
        <taxon>Bacteria</taxon>
        <taxon>Pseudomonadati</taxon>
        <taxon>Bacteroidota</taxon>
        <taxon>Chitinophagia</taxon>
        <taxon>Chitinophagales</taxon>
        <taxon>Chitinophagaceae</taxon>
        <taxon>Chitinophaga</taxon>
    </lineage>
</organism>
<evidence type="ECO:0000313" key="3">
    <source>
        <dbReference type="Proteomes" id="UP000253410"/>
    </source>
</evidence>
<dbReference type="PRINTS" id="PR01955">
    <property type="entry name" value="LANCFRANKIA"/>
</dbReference>
<dbReference type="SUPFAM" id="SSF158745">
    <property type="entry name" value="LanC-like"/>
    <property type="match status" value="1"/>
</dbReference>
<dbReference type="InterPro" id="IPR007822">
    <property type="entry name" value="LANC-like"/>
</dbReference>